<name>A0ABX1TQN0_9GAMM</name>
<dbReference type="InterPro" id="IPR006171">
    <property type="entry name" value="TOPRIM_dom"/>
</dbReference>
<dbReference type="Proteomes" id="UP000760480">
    <property type="component" value="Unassembled WGS sequence"/>
</dbReference>
<evidence type="ECO:0000259" key="4">
    <source>
        <dbReference type="Pfam" id="PF13362"/>
    </source>
</evidence>
<reference evidence="5 6" key="1">
    <citation type="submission" date="2019-03" db="EMBL/GenBank/DDBJ databases">
        <title>Metabolic reconstructions from genomes of highly enriched 'Candidatus Accumulibacter' and 'Candidatus Competibacter' bioreactor populations.</title>
        <authorList>
            <person name="Annavajhala M.K."/>
            <person name="Welles L."/>
            <person name="Abbas B."/>
            <person name="Sorokin D."/>
            <person name="Park H."/>
            <person name="Van Loosdrecht M."/>
            <person name="Chandran K."/>
        </authorList>
    </citation>
    <scope>NUCLEOTIDE SEQUENCE [LARGE SCALE GENOMIC DNA]</scope>
    <source>
        <strain evidence="5 6">SBR_G</strain>
    </source>
</reference>
<evidence type="ECO:0000259" key="3">
    <source>
        <dbReference type="Pfam" id="PF08707"/>
    </source>
</evidence>
<dbReference type="EMBL" id="SPMZ01000064">
    <property type="protein sequence ID" value="NMQ20809.1"/>
    <property type="molecule type" value="Genomic_DNA"/>
</dbReference>
<comment type="caution">
    <text evidence="5">The sequence shown here is derived from an EMBL/GenBank/DDBJ whole genome shotgun (WGS) entry which is preliminary data.</text>
</comment>
<keyword evidence="1" id="KW-0175">Coiled coil</keyword>
<feature type="coiled-coil region" evidence="1">
    <location>
        <begin position="92"/>
        <end position="119"/>
    </location>
</feature>
<gene>
    <name evidence="5" type="ORF">E4P82_17380</name>
</gene>
<dbReference type="InterPro" id="IPR014819">
    <property type="entry name" value="PriCT_2"/>
</dbReference>
<feature type="domain" description="Toprim" evidence="4">
    <location>
        <begin position="231"/>
        <end position="328"/>
    </location>
</feature>
<feature type="domain" description="Primase C-terminal 2" evidence="3">
    <location>
        <begin position="8"/>
        <end position="76"/>
    </location>
</feature>
<accession>A0ABX1TQN0</accession>
<dbReference type="Pfam" id="PF08707">
    <property type="entry name" value="PriCT_2"/>
    <property type="match status" value="1"/>
</dbReference>
<dbReference type="RefSeq" id="WP_169250078.1">
    <property type="nucleotide sequence ID" value="NZ_SPMZ01000064.1"/>
</dbReference>
<evidence type="ECO:0000313" key="6">
    <source>
        <dbReference type="Proteomes" id="UP000760480"/>
    </source>
</evidence>
<feature type="region of interest" description="Disordered" evidence="2">
    <location>
        <begin position="341"/>
        <end position="360"/>
    </location>
</feature>
<dbReference type="Pfam" id="PF13362">
    <property type="entry name" value="Toprim_3"/>
    <property type="match status" value="1"/>
</dbReference>
<evidence type="ECO:0000256" key="2">
    <source>
        <dbReference type="SAM" id="MobiDB-lite"/>
    </source>
</evidence>
<organism evidence="5 6">
    <name type="scientific">Candidatus Competibacter phosphatis</name>
    <dbReference type="NCBI Taxonomy" id="221280"/>
    <lineage>
        <taxon>Bacteria</taxon>
        <taxon>Pseudomonadati</taxon>
        <taxon>Pseudomonadota</taxon>
        <taxon>Gammaproteobacteria</taxon>
        <taxon>Candidatus Competibacteraceae</taxon>
        <taxon>Candidatus Competibacter</taxon>
    </lineage>
</organism>
<evidence type="ECO:0000313" key="5">
    <source>
        <dbReference type="EMBL" id="NMQ20809.1"/>
    </source>
</evidence>
<evidence type="ECO:0000256" key="1">
    <source>
        <dbReference type="SAM" id="Coils"/>
    </source>
</evidence>
<protein>
    <submittedName>
        <fullName evidence="5">DUF3987 domain-containing protein</fullName>
    </submittedName>
</protein>
<proteinExistence type="predicted"/>
<keyword evidence="6" id="KW-1185">Reference proteome</keyword>
<sequence>MRNDLDRIRDALRFIPVGGHDERVRVAFMLKSELGEAGRDLWNEWRDSRGDDEAASVWKSASETGLLKIGTLFHEAKASGWRDDGIYRVATREEIAERKRIVEARAAREEAEIARERADTVAKATAILKASTEAKADHPYLTRKGVSPVSTLREIEAGAAATILGYAPKSDSDLLTGRLLVVPVKQVNGISTLELIDGDKRKAALAGRGSKAGGYWATERLPDGNGNGLTLLIGEGVATMLSASAATAYPGIAALSSGNLSAVAKAMRECYPAAVLVILADLVKTTGEPDRHAIEAARSVGGKLAIPDFGSDRDRAMTDFNDMAVAFGAKAVASTIANANEPASVKHQPSNDSDGWPEPQPLAVKVEPELYPFDALPDTIRLAVEEVQAFTKAPIALVASSALAALSLAIQAHADAKRAEKLTGPVGLFLLTIADSGERKSTCDGFFTAAIREYEAQQGEAAKPDIRDHKADLDAWSAKRAGLIEKIRQNSKADKPTGELEANLRRLEHDKPESPRVPKLLRGDETPENLAWVLAREWPSGGVLSSEAGVVFGAHGMGKDSIMRNLALLNILWDGGTLSIGRRTSESFTVRGARLTVALQVQEMTLRSFFDRSGGLARGTGFLARFMVAWPESTQGFRLFTEPPASWPALAAFNRRIAAILDQPTPIDDEGVLSPPLLSLSPDAKVAWIAFHDAIERELANGGELYDVRDVASKSADNAARLAALFQIFEQGTGAVSLEVFEGASRIAAWHLNEARRFFGELALPAEVANAARLDRWLIEYCRRERTRIVPRREVQRCGPNGLRDKVALEGALQELVEAGRVRVVRDGRNRNVEVNPILTEGDTI</sequence>
<dbReference type="InterPro" id="IPR025048">
    <property type="entry name" value="DUF3987"/>
</dbReference>
<dbReference type="Pfam" id="PF13148">
    <property type="entry name" value="DUF3987"/>
    <property type="match status" value="1"/>
</dbReference>